<feature type="region of interest" description="Disordered" evidence="1">
    <location>
        <begin position="126"/>
        <end position="148"/>
    </location>
</feature>
<feature type="chain" id="PRO_5015538324" evidence="2">
    <location>
        <begin position="24"/>
        <end position="282"/>
    </location>
</feature>
<dbReference type="RefSeq" id="WP_109251480.1">
    <property type="nucleotide sequence ID" value="NZ_QEXV01000001.1"/>
</dbReference>
<dbReference type="AlphaFoldDB" id="A0A2U2BW09"/>
<sequence>MTGASRPCAITAAVLTAAFTAAADAQAPEAGELQRTLPGPQVLQGRLALETRPDLAIGVRGPETAAPGETLRFEAELRNLGDAPADLDQRDESGDPVPMVQWAVLKPGQDLNDLFVARPGEGVGNFLDTDPDDAEPAQRQTPRTDFGSIIGEGLDRPDIGERLAAGLLREGAAAEEGIIATETMLGVLEPGRSLRLRVSYRVPAEPPGTYRICAAVDPEAVIAEADESRNIGCVEIHVSVRPDEAQADLETRDPLMQIEAPVARDLPAPDLRPVQPEEDPQD</sequence>
<dbReference type="EMBL" id="QEXV01000001">
    <property type="protein sequence ID" value="PWE18206.1"/>
    <property type="molecule type" value="Genomic_DNA"/>
</dbReference>
<keyword evidence="2" id="KW-0732">Signal</keyword>
<gene>
    <name evidence="3" type="ORF">DDZ18_00935</name>
</gene>
<evidence type="ECO:0000256" key="1">
    <source>
        <dbReference type="SAM" id="MobiDB-lite"/>
    </source>
</evidence>
<feature type="region of interest" description="Disordered" evidence="1">
    <location>
        <begin position="259"/>
        <end position="282"/>
    </location>
</feature>
<proteinExistence type="predicted"/>
<name>A0A2U2BW09_9PROT</name>
<dbReference type="Gene3D" id="2.60.40.10">
    <property type="entry name" value="Immunoglobulins"/>
    <property type="match status" value="1"/>
</dbReference>
<feature type="signal peptide" evidence="2">
    <location>
        <begin position="1"/>
        <end position="23"/>
    </location>
</feature>
<dbReference type="InterPro" id="IPR013783">
    <property type="entry name" value="Ig-like_fold"/>
</dbReference>
<reference evidence="4" key="1">
    <citation type="submission" date="2018-05" db="EMBL/GenBank/DDBJ databases">
        <authorList>
            <person name="Liu B.-T."/>
        </authorList>
    </citation>
    <scope>NUCLEOTIDE SEQUENCE [LARGE SCALE GENOMIC DNA]</scope>
    <source>
        <strain evidence="4">WD6-1</strain>
    </source>
</reference>
<evidence type="ECO:0000256" key="2">
    <source>
        <dbReference type="SAM" id="SignalP"/>
    </source>
</evidence>
<keyword evidence="4" id="KW-1185">Reference proteome</keyword>
<dbReference type="Proteomes" id="UP000245168">
    <property type="component" value="Unassembled WGS sequence"/>
</dbReference>
<protein>
    <submittedName>
        <fullName evidence="3">Uncharacterized protein</fullName>
    </submittedName>
</protein>
<organism evidence="3 4">
    <name type="scientific">Marinicauda salina</name>
    <dbReference type="NCBI Taxonomy" id="2135793"/>
    <lineage>
        <taxon>Bacteria</taxon>
        <taxon>Pseudomonadati</taxon>
        <taxon>Pseudomonadota</taxon>
        <taxon>Alphaproteobacteria</taxon>
        <taxon>Maricaulales</taxon>
        <taxon>Maricaulaceae</taxon>
        <taxon>Marinicauda</taxon>
    </lineage>
</organism>
<accession>A0A2U2BW09</accession>
<evidence type="ECO:0000313" key="3">
    <source>
        <dbReference type="EMBL" id="PWE18206.1"/>
    </source>
</evidence>
<comment type="caution">
    <text evidence="3">The sequence shown here is derived from an EMBL/GenBank/DDBJ whole genome shotgun (WGS) entry which is preliminary data.</text>
</comment>
<evidence type="ECO:0000313" key="4">
    <source>
        <dbReference type="Proteomes" id="UP000245168"/>
    </source>
</evidence>